<evidence type="ECO:0000256" key="1">
    <source>
        <dbReference type="ARBA" id="ARBA00005254"/>
    </source>
</evidence>
<dbReference type="GO" id="GO:0008300">
    <property type="term" value="P:isoprenoid catabolic process"/>
    <property type="evidence" value="ECO:0007669"/>
    <property type="project" value="TreeGrafter"/>
</dbReference>
<comment type="similarity">
    <text evidence="1">Belongs to the enoyl-CoA hydratase/isomerase family.</text>
</comment>
<organism evidence="2 3">
    <name type="scientific">Plasticicumulans acidivorans</name>
    <dbReference type="NCBI Taxonomy" id="886464"/>
    <lineage>
        <taxon>Bacteria</taxon>
        <taxon>Pseudomonadati</taxon>
        <taxon>Pseudomonadota</taxon>
        <taxon>Gammaproteobacteria</taxon>
        <taxon>Candidatus Competibacteraceae</taxon>
        <taxon>Plasticicumulans</taxon>
    </lineage>
</organism>
<dbReference type="Pfam" id="PF00378">
    <property type="entry name" value="ECH_1"/>
    <property type="match status" value="1"/>
</dbReference>
<dbReference type="PANTHER" id="PTHR42964:SF1">
    <property type="entry name" value="POLYKETIDE BIOSYNTHESIS ENOYL-COA HYDRATASE PKSH-RELATED"/>
    <property type="match status" value="1"/>
</dbReference>
<dbReference type="Gene3D" id="3.90.226.10">
    <property type="entry name" value="2-enoyl-CoA Hydratase, Chain A, domain 1"/>
    <property type="match status" value="1"/>
</dbReference>
<dbReference type="InterPro" id="IPR014748">
    <property type="entry name" value="Enoyl-CoA_hydra_C"/>
</dbReference>
<dbReference type="InterPro" id="IPR001753">
    <property type="entry name" value="Enoyl-CoA_hydra/iso"/>
</dbReference>
<dbReference type="GO" id="GO:0003824">
    <property type="term" value="F:catalytic activity"/>
    <property type="evidence" value="ECO:0007669"/>
    <property type="project" value="UniProtKB-ARBA"/>
</dbReference>
<gene>
    <name evidence="2" type="ORF">C7443_108101</name>
</gene>
<dbReference type="OrthoDB" id="9807606at2"/>
<dbReference type="CDD" id="cd06558">
    <property type="entry name" value="crotonase-like"/>
    <property type="match status" value="1"/>
</dbReference>
<dbReference type="Proteomes" id="UP000246569">
    <property type="component" value="Unassembled WGS sequence"/>
</dbReference>
<dbReference type="InterPro" id="IPR051683">
    <property type="entry name" value="Enoyl-CoA_Hydratase/Isomerase"/>
</dbReference>
<dbReference type="EMBL" id="QGTJ01000008">
    <property type="protein sequence ID" value="PWV60172.1"/>
    <property type="molecule type" value="Genomic_DNA"/>
</dbReference>
<dbReference type="SUPFAM" id="SSF52096">
    <property type="entry name" value="ClpP/crotonase"/>
    <property type="match status" value="1"/>
</dbReference>
<dbReference type="Gene3D" id="1.10.12.10">
    <property type="entry name" value="Lyase 2-enoyl-coa Hydratase, Chain A, domain 2"/>
    <property type="match status" value="1"/>
</dbReference>
<evidence type="ECO:0000313" key="2">
    <source>
        <dbReference type="EMBL" id="PWV60172.1"/>
    </source>
</evidence>
<proteinExistence type="inferred from homology"/>
<dbReference type="PANTHER" id="PTHR42964">
    <property type="entry name" value="ENOYL-COA HYDRATASE"/>
    <property type="match status" value="1"/>
</dbReference>
<dbReference type="FunFam" id="3.90.226.10:FF:000066">
    <property type="entry name" value="Enoyl-CoA hydratase"/>
    <property type="match status" value="1"/>
</dbReference>
<keyword evidence="3" id="KW-1185">Reference proteome</keyword>
<sequence>MTALLCETRAGVATVTLNRPQLHNAFDDALIESLTATLRALEADAAVRVVVLAANGKSFSAGADLNWMRRMADYSEAQNLDDARGLGELMRTLNGLAKPTLARVQGAAYGGGVGLVACCDIVIAATSASFCLSEVKLGLIPAVISPYVVNAIGERQARRYFVSAERFDAATAQRLGLVHEVVEPQALDARVEELLATLAQNGPAAMVAAKRLAQDVARGPLDAALIEDTAQRIAAIRASAEGREGLSAFLGKRQPDWISDAAH</sequence>
<name>A0A317MTB6_9GAMM</name>
<dbReference type="InterPro" id="IPR029045">
    <property type="entry name" value="ClpP/crotonase-like_dom_sf"/>
</dbReference>
<evidence type="ECO:0000313" key="3">
    <source>
        <dbReference type="Proteomes" id="UP000246569"/>
    </source>
</evidence>
<reference evidence="2 3" key="1">
    <citation type="submission" date="2018-05" db="EMBL/GenBank/DDBJ databases">
        <title>Genomic Encyclopedia of Type Strains, Phase IV (KMG-IV): sequencing the most valuable type-strain genomes for metagenomic binning, comparative biology and taxonomic classification.</title>
        <authorList>
            <person name="Goeker M."/>
        </authorList>
    </citation>
    <scope>NUCLEOTIDE SEQUENCE [LARGE SCALE GENOMIC DNA]</scope>
    <source>
        <strain evidence="2 3">DSM 23606</strain>
    </source>
</reference>
<dbReference type="RefSeq" id="WP_110019279.1">
    <property type="nucleotide sequence ID" value="NZ_QGTJ01000008.1"/>
</dbReference>
<dbReference type="AlphaFoldDB" id="A0A317MTB6"/>
<protein>
    <submittedName>
        <fullName evidence="2">Methylglutaconyl-CoA hydratase</fullName>
    </submittedName>
</protein>
<accession>A0A317MTB6</accession>
<comment type="caution">
    <text evidence="2">The sequence shown here is derived from an EMBL/GenBank/DDBJ whole genome shotgun (WGS) entry which is preliminary data.</text>
</comment>